<organism evidence="2 3">
    <name type="scientific">Persicobacter psychrovividus</name>
    <dbReference type="NCBI Taxonomy" id="387638"/>
    <lineage>
        <taxon>Bacteria</taxon>
        <taxon>Pseudomonadati</taxon>
        <taxon>Bacteroidota</taxon>
        <taxon>Cytophagia</taxon>
        <taxon>Cytophagales</taxon>
        <taxon>Persicobacteraceae</taxon>
        <taxon>Persicobacter</taxon>
    </lineage>
</organism>
<keyword evidence="1" id="KW-0732">Signal</keyword>
<dbReference type="EMBL" id="AP025292">
    <property type="protein sequence ID" value="BDC99748.1"/>
    <property type="molecule type" value="Genomic_DNA"/>
</dbReference>
<feature type="chain" id="PRO_5046576112" description="DUF3857 domain-containing protein" evidence="1">
    <location>
        <begin position="21"/>
        <end position="592"/>
    </location>
</feature>
<gene>
    <name evidence="2" type="ORF">PEPS_20290</name>
</gene>
<evidence type="ECO:0000313" key="2">
    <source>
        <dbReference type="EMBL" id="BDC99748.1"/>
    </source>
</evidence>
<dbReference type="Proteomes" id="UP001354989">
    <property type="component" value="Chromosome"/>
</dbReference>
<feature type="signal peptide" evidence="1">
    <location>
        <begin position="1"/>
        <end position="20"/>
    </location>
</feature>
<sequence>MRHPGIILLLLLFTINSAVAQEAPTELYYQLIQGQYPVTADALENYEETSFHEASMGFNFAEREVPAILYSSSYDYPVNLSIEIPKKKAHFKDPYRNTKFKIKTDEIDSIWAGERKIVTSKEKIIIGNSQTPKMYLLFEDEKVADMQLYKTFNNDLIAWGGTHFYNVQVNKVWHKAGLRKVFGNVPVLEESLKEMKKIEINNLAHWIKVSDYHHASKSNGYLYFDQKGIRTTDHKNYHLKAKVKEVIPNLWELEYYNQQDVLVKTATYRFNVSEQVKTLWENIITSDHPSSQNAFSDPQISDKELRALKQKTEQSKWHESSANQYETQLIGEVKYFRPDGSLRKVFIPVPSTATKKTLKNYPFDKDTYITYFPNHQQAHYTYQIKNGKVSFISVKDSLGNEKLNEEGAGIETLWDPLAKRKIRREFSRKHLTKSFFMGDDKKYISQTLWPKPLNLEFDTKKVELDPDLYTHLLKSPSFLAKVTFGKDLRVKDLQLVGAPEAPFWEKQLTPALIKQFKKKKISIYNSNPTAEETRVIVRINFYSDVFTIQRSYWDLLMNQSQDMMMMQLQQQQFHQMMHQQTMQNIQHSMPKF</sequence>
<accession>A0ABM7VFP8</accession>
<proteinExistence type="predicted"/>
<evidence type="ECO:0000256" key="1">
    <source>
        <dbReference type="SAM" id="SignalP"/>
    </source>
</evidence>
<name>A0ABM7VFP8_9BACT</name>
<dbReference type="RefSeq" id="WP_338396984.1">
    <property type="nucleotide sequence ID" value="NZ_AP025292.1"/>
</dbReference>
<reference evidence="2 3" key="1">
    <citation type="submission" date="2021-12" db="EMBL/GenBank/DDBJ databases">
        <title>Genome sequencing of bacteria with rrn-lacking chromosome and rrn-plasmid.</title>
        <authorList>
            <person name="Anda M."/>
            <person name="Iwasaki W."/>
        </authorList>
    </citation>
    <scope>NUCLEOTIDE SEQUENCE [LARGE SCALE GENOMIC DNA]</scope>
    <source>
        <strain evidence="2 3">NBRC 101262</strain>
    </source>
</reference>
<evidence type="ECO:0000313" key="3">
    <source>
        <dbReference type="Proteomes" id="UP001354989"/>
    </source>
</evidence>
<evidence type="ECO:0008006" key="4">
    <source>
        <dbReference type="Google" id="ProtNLM"/>
    </source>
</evidence>
<protein>
    <recommendedName>
        <fullName evidence="4">DUF3857 domain-containing protein</fullName>
    </recommendedName>
</protein>
<keyword evidence="3" id="KW-1185">Reference proteome</keyword>